<feature type="non-terminal residue" evidence="2">
    <location>
        <position position="96"/>
    </location>
</feature>
<gene>
    <name evidence="2" type="ORF">Tci_926772</name>
</gene>
<proteinExistence type="predicted"/>
<comment type="caution">
    <text evidence="2">The sequence shown here is derived from an EMBL/GenBank/DDBJ whole genome shotgun (WGS) entry which is preliminary data.</text>
</comment>
<dbReference type="AlphaFoldDB" id="A0A699X6V3"/>
<feature type="non-terminal residue" evidence="2">
    <location>
        <position position="1"/>
    </location>
</feature>
<evidence type="ECO:0000313" key="2">
    <source>
        <dbReference type="EMBL" id="GFD54803.1"/>
    </source>
</evidence>
<organism evidence="2">
    <name type="scientific">Tanacetum cinerariifolium</name>
    <name type="common">Dalmatian daisy</name>
    <name type="synonym">Chrysanthemum cinerariifolium</name>
    <dbReference type="NCBI Taxonomy" id="118510"/>
    <lineage>
        <taxon>Eukaryota</taxon>
        <taxon>Viridiplantae</taxon>
        <taxon>Streptophyta</taxon>
        <taxon>Embryophyta</taxon>
        <taxon>Tracheophyta</taxon>
        <taxon>Spermatophyta</taxon>
        <taxon>Magnoliopsida</taxon>
        <taxon>eudicotyledons</taxon>
        <taxon>Gunneridae</taxon>
        <taxon>Pentapetalae</taxon>
        <taxon>asterids</taxon>
        <taxon>campanulids</taxon>
        <taxon>Asterales</taxon>
        <taxon>Asteraceae</taxon>
        <taxon>Asteroideae</taxon>
        <taxon>Anthemideae</taxon>
        <taxon>Anthemidinae</taxon>
        <taxon>Tanacetum</taxon>
    </lineage>
</organism>
<protein>
    <submittedName>
        <fullName evidence="2">Uncharacterized protein</fullName>
    </submittedName>
</protein>
<dbReference type="EMBL" id="BKCJ011810500">
    <property type="protein sequence ID" value="GFD54803.1"/>
    <property type="molecule type" value="Genomic_DNA"/>
</dbReference>
<reference evidence="2" key="1">
    <citation type="journal article" date="2019" name="Sci. Rep.">
        <title>Draft genome of Tanacetum cinerariifolium, the natural source of mosquito coil.</title>
        <authorList>
            <person name="Yamashiro T."/>
            <person name="Shiraishi A."/>
            <person name="Satake H."/>
            <person name="Nakayama K."/>
        </authorList>
    </citation>
    <scope>NUCLEOTIDE SEQUENCE</scope>
</reference>
<feature type="region of interest" description="Disordered" evidence="1">
    <location>
        <begin position="71"/>
        <end position="96"/>
    </location>
</feature>
<accession>A0A699X6V3</accession>
<sequence>EAAHFLAALERVAAQDGRRARVRGLGEARVRLAAGGCLLGGAVGGGIRGEAVCAQLAVEVDLDGADVCGADGGVGEEAPAPAAEQDDALVEGEQAR</sequence>
<name>A0A699X6V3_TANCI</name>
<evidence type="ECO:0000256" key="1">
    <source>
        <dbReference type="SAM" id="MobiDB-lite"/>
    </source>
</evidence>